<dbReference type="AlphaFoldDB" id="A0A1X2H4S2"/>
<reference evidence="1 2" key="1">
    <citation type="submission" date="2016-07" db="EMBL/GenBank/DDBJ databases">
        <title>Pervasive Adenine N6-methylation of Active Genes in Fungi.</title>
        <authorList>
            <consortium name="DOE Joint Genome Institute"/>
            <person name="Mondo S.J."/>
            <person name="Dannebaum R.O."/>
            <person name="Kuo R.C."/>
            <person name="Labutti K."/>
            <person name="Haridas S."/>
            <person name="Kuo A."/>
            <person name="Salamov A."/>
            <person name="Ahrendt S.R."/>
            <person name="Lipzen A."/>
            <person name="Sullivan W."/>
            <person name="Andreopoulos W.B."/>
            <person name="Clum A."/>
            <person name="Lindquist E."/>
            <person name="Daum C."/>
            <person name="Ramamoorthy G.K."/>
            <person name="Gryganskyi A."/>
            <person name="Culley D."/>
            <person name="Magnuson J.K."/>
            <person name="James T.Y."/>
            <person name="O'Malley M.A."/>
            <person name="Stajich J.E."/>
            <person name="Spatafora J.W."/>
            <person name="Visel A."/>
            <person name="Grigoriev I.V."/>
        </authorList>
    </citation>
    <scope>NUCLEOTIDE SEQUENCE [LARGE SCALE GENOMIC DNA]</scope>
    <source>
        <strain evidence="1 2">NRRL 2496</strain>
    </source>
</reference>
<proteinExistence type="predicted"/>
<sequence length="338" mass="38778">MRIKRTLLRTLLRAKPPASSSYQPFACLPYEILVAIYQYLDEDKEFKRACRLFYSVTHDYDAMATRLLIKHGRRFALYFAILNLAAPPVELLKRLLQHDALYPRSLAQAIAQRKPKCSKDSIAAAASRLPLSTQMMLSRTAVRLYGVDAVYSQDDMQTSLRAIASEQAPLDDGHFVPIFGRTVADDLPCSLLHFLKFAVQYPCVYQAQYGPVLAHDPDAQQRLWCSLLRTIFQRIRQDQPPLPIVSQVLQLPSMAGNSDPRFSLLALPVIDALRQFWLQYPHHFCDPELIDATLAEQMRQGVSARMLRIVCDDLYRCERDDLMHPILNSIRRRTSWQS</sequence>
<evidence type="ECO:0000313" key="2">
    <source>
        <dbReference type="Proteomes" id="UP000242180"/>
    </source>
</evidence>
<comment type="caution">
    <text evidence="1">The sequence shown here is derived from an EMBL/GenBank/DDBJ whole genome shotgun (WGS) entry which is preliminary data.</text>
</comment>
<accession>A0A1X2H4S2</accession>
<dbReference type="InParanoid" id="A0A1X2H4S2"/>
<dbReference type="EMBL" id="MCGN01000009">
    <property type="protein sequence ID" value="ORY93385.1"/>
    <property type="molecule type" value="Genomic_DNA"/>
</dbReference>
<gene>
    <name evidence="1" type="ORF">BCR43DRAFT_496833</name>
</gene>
<dbReference type="Proteomes" id="UP000242180">
    <property type="component" value="Unassembled WGS sequence"/>
</dbReference>
<evidence type="ECO:0008006" key="3">
    <source>
        <dbReference type="Google" id="ProtNLM"/>
    </source>
</evidence>
<evidence type="ECO:0000313" key="1">
    <source>
        <dbReference type="EMBL" id="ORY93385.1"/>
    </source>
</evidence>
<keyword evidence="2" id="KW-1185">Reference proteome</keyword>
<name>A0A1X2H4S2_SYNRA</name>
<protein>
    <recommendedName>
        <fullName evidence="3">F-box domain-containing protein</fullName>
    </recommendedName>
</protein>
<organism evidence="1 2">
    <name type="scientific">Syncephalastrum racemosum</name>
    <name type="common">Filamentous fungus</name>
    <dbReference type="NCBI Taxonomy" id="13706"/>
    <lineage>
        <taxon>Eukaryota</taxon>
        <taxon>Fungi</taxon>
        <taxon>Fungi incertae sedis</taxon>
        <taxon>Mucoromycota</taxon>
        <taxon>Mucoromycotina</taxon>
        <taxon>Mucoromycetes</taxon>
        <taxon>Mucorales</taxon>
        <taxon>Syncephalastraceae</taxon>
        <taxon>Syncephalastrum</taxon>
    </lineage>
</organism>
<dbReference type="STRING" id="13706.A0A1X2H4S2"/>